<dbReference type="InterPro" id="IPR011013">
    <property type="entry name" value="Gal_mutarotase_sf_dom"/>
</dbReference>
<dbReference type="Pfam" id="PF01263">
    <property type="entry name" value="Aldose_epim"/>
    <property type="match status" value="1"/>
</dbReference>
<dbReference type="InterPro" id="IPR014718">
    <property type="entry name" value="GH-type_carb-bd"/>
</dbReference>
<dbReference type="GO" id="GO:0005737">
    <property type="term" value="C:cytoplasm"/>
    <property type="evidence" value="ECO:0007669"/>
    <property type="project" value="TreeGrafter"/>
</dbReference>
<evidence type="ECO:0000256" key="5">
    <source>
        <dbReference type="PIRNR" id="PIRNR005096"/>
    </source>
</evidence>
<feature type="active site" description="Proton donor" evidence="6">
    <location>
        <position position="176"/>
    </location>
</feature>
<evidence type="ECO:0000256" key="6">
    <source>
        <dbReference type="PIRSR" id="PIRSR005096-1"/>
    </source>
</evidence>
<dbReference type="Proteomes" id="UP000371977">
    <property type="component" value="Unassembled WGS sequence"/>
</dbReference>
<dbReference type="EMBL" id="SDGZ01000015">
    <property type="protein sequence ID" value="TYC49133.1"/>
    <property type="molecule type" value="Genomic_DNA"/>
</dbReference>
<dbReference type="InterPro" id="IPR047215">
    <property type="entry name" value="Galactose_mutarotase-like"/>
</dbReference>
<evidence type="ECO:0000256" key="8">
    <source>
        <dbReference type="PIRSR" id="PIRSR005096-3"/>
    </source>
</evidence>
<dbReference type="SUPFAM" id="SSF74650">
    <property type="entry name" value="Galactose mutarotase-like"/>
    <property type="match status" value="1"/>
</dbReference>
<accession>A0A6C2C698</accession>
<dbReference type="EC" id="5.1.3.21" evidence="5"/>
<dbReference type="PANTHER" id="PTHR10091:SF0">
    <property type="entry name" value="GALACTOSE MUTAROTASE"/>
    <property type="match status" value="1"/>
</dbReference>
<feature type="active site" description="Proton acceptor" evidence="6">
    <location>
        <position position="305"/>
    </location>
</feature>
<dbReference type="GO" id="GO:0030246">
    <property type="term" value="F:carbohydrate binding"/>
    <property type="evidence" value="ECO:0007669"/>
    <property type="project" value="InterPro"/>
</dbReference>
<evidence type="ECO:0000256" key="3">
    <source>
        <dbReference type="ARBA" id="ARBA00023235"/>
    </source>
</evidence>
<dbReference type="InterPro" id="IPR015443">
    <property type="entry name" value="Aldose_1-epimerase"/>
</dbReference>
<reference evidence="9 10" key="1">
    <citation type="submission" date="2019-01" db="EMBL/GenBank/DDBJ databases">
        <title>Weissella sp. nov., a novel lactic acid bacterium isolated from animal feces.</title>
        <authorList>
            <person name="Wang L.-T."/>
        </authorList>
    </citation>
    <scope>NUCLEOTIDE SEQUENCE [LARGE SCALE GENOMIC DNA]</scope>
    <source>
        <strain evidence="9 10">8H-2</strain>
    </source>
</reference>
<dbReference type="PANTHER" id="PTHR10091">
    <property type="entry name" value="ALDOSE-1-EPIMERASE"/>
    <property type="match status" value="1"/>
</dbReference>
<feature type="binding site" evidence="7">
    <location>
        <position position="241"/>
    </location>
    <ligand>
        <name>beta-D-galactose</name>
        <dbReference type="ChEBI" id="CHEBI:27667"/>
    </ligand>
</feature>
<dbReference type="GO" id="GO:0050558">
    <property type="term" value="F:maltose epimerase activity"/>
    <property type="evidence" value="ECO:0007669"/>
    <property type="project" value="UniProtKB-EC"/>
</dbReference>
<dbReference type="PIRSF" id="PIRSF005096">
    <property type="entry name" value="GALM"/>
    <property type="match status" value="1"/>
</dbReference>
<comment type="catalytic activity">
    <reaction evidence="5">
        <text>alpha-maltose = beta-maltose</text>
        <dbReference type="Rhea" id="RHEA:21228"/>
        <dbReference type="ChEBI" id="CHEBI:18147"/>
        <dbReference type="ChEBI" id="CHEBI:18167"/>
        <dbReference type="EC" id="5.1.3.21"/>
    </reaction>
</comment>
<evidence type="ECO:0000256" key="7">
    <source>
        <dbReference type="PIRSR" id="PIRSR005096-2"/>
    </source>
</evidence>
<organism evidence="9 10">
    <name type="scientific">Weissella muntiaci</name>
    <dbReference type="NCBI Taxonomy" id="2508881"/>
    <lineage>
        <taxon>Bacteria</taxon>
        <taxon>Bacillati</taxon>
        <taxon>Bacillota</taxon>
        <taxon>Bacilli</taxon>
        <taxon>Lactobacillales</taxon>
        <taxon>Lactobacillaceae</taxon>
        <taxon>Weissella</taxon>
    </lineage>
</organism>
<proteinExistence type="inferred from homology"/>
<dbReference type="Gene3D" id="2.70.98.10">
    <property type="match status" value="1"/>
</dbReference>
<comment type="function">
    <text evidence="5">Catalyzes the interconversion of alpha and beta anomers of maltose.</text>
</comment>
<keyword evidence="4 5" id="KW-0119">Carbohydrate metabolism</keyword>
<comment type="similarity">
    <text evidence="2 5">Belongs to the aldose epimerase family.</text>
</comment>
<sequence length="345" mass="38150">MITVKQFGLTPSGEPVSQVTIKNNHGHELGLISYGASWQFFREQDGTQHRDLVVGFDSLDDYLTHPYYLGNAIGRVAGRIGSASFDLNGNNYDIEANEGGNTLHGGDHGFADRNWQTQILEEENAVVFSTTLKPEEDGFPGQMDTTVKYTLTEANVVEIEFSAITDEDTLYNPTSHVYMNPAGKGTDARELTLHLVAQNRLEMDHEKIPTGNKLDVRGTAYDFTEATIIDDNLAKGVDQFDDVYALDELTDAQPNATLADPKSDRAIEVRTDRNALVFFIANPADDGSNSADWIERHPFNAIALEAQILSDAIHHQEFGDIVLVAGKQQTYRTSYTFKGIRGSND</sequence>
<dbReference type="GO" id="GO:0033499">
    <property type="term" value="P:galactose catabolic process via UDP-galactose, Leloir pathway"/>
    <property type="evidence" value="ECO:0007669"/>
    <property type="project" value="TreeGrafter"/>
</dbReference>
<keyword evidence="10" id="KW-1185">Reference proteome</keyword>
<dbReference type="OrthoDB" id="9779408at2"/>
<dbReference type="CDD" id="cd09019">
    <property type="entry name" value="galactose_mutarotase_like"/>
    <property type="match status" value="1"/>
</dbReference>
<dbReference type="AlphaFoldDB" id="A0A6C2C698"/>
<comment type="pathway">
    <text evidence="1 5">Carbohydrate metabolism; hexose metabolism.</text>
</comment>
<feature type="binding site" evidence="8">
    <location>
        <begin position="176"/>
        <end position="178"/>
    </location>
    <ligand>
        <name>beta-D-galactose</name>
        <dbReference type="ChEBI" id="CHEBI:27667"/>
    </ligand>
</feature>
<evidence type="ECO:0000256" key="4">
    <source>
        <dbReference type="ARBA" id="ARBA00023277"/>
    </source>
</evidence>
<name>A0A6C2C698_9LACO</name>
<evidence type="ECO:0000256" key="2">
    <source>
        <dbReference type="ARBA" id="ARBA00006206"/>
    </source>
</evidence>
<dbReference type="UniPathway" id="UPA00242"/>
<evidence type="ECO:0000313" key="9">
    <source>
        <dbReference type="EMBL" id="TYC49133.1"/>
    </source>
</evidence>
<evidence type="ECO:0000313" key="10">
    <source>
        <dbReference type="Proteomes" id="UP000371977"/>
    </source>
</evidence>
<keyword evidence="3 5" id="KW-0413">Isomerase</keyword>
<protein>
    <recommendedName>
        <fullName evidence="5">Maltose epimerase</fullName>
        <ecNumber evidence="5">5.1.3.21</ecNumber>
    </recommendedName>
</protein>
<gene>
    <name evidence="9" type="ORF">ESZ50_06935</name>
</gene>
<dbReference type="GO" id="GO:0004034">
    <property type="term" value="F:aldose 1-epimerase activity"/>
    <property type="evidence" value="ECO:0007669"/>
    <property type="project" value="TreeGrafter"/>
</dbReference>
<comment type="caution">
    <text evidence="9">The sequence shown here is derived from an EMBL/GenBank/DDBJ whole genome shotgun (WGS) entry which is preliminary data.</text>
</comment>
<dbReference type="GO" id="GO:0006006">
    <property type="term" value="P:glucose metabolic process"/>
    <property type="evidence" value="ECO:0007669"/>
    <property type="project" value="TreeGrafter"/>
</dbReference>
<dbReference type="InterPro" id="IPR008183">
    <property type="entry name" value="Aldose_1/G6P_1-epimerase"/>
</dbReference>
<evidence type="ECO:0000256" key="1">
    <source>
        <dbReference type="ARBA" id="ARBA00005028"/>
    </source>
</evidence>